<dbReference type="AlphaFoldDB" id="A0A1R2CZP7"/>
<evidence type="ECO:0000313" key="1">
    <source>
        <dbReference type="EMBL" id="OMJ94476.1"/>
    </source>
</evidence>
<gene>
    <name evidence="1" type="ORF">SteCoe_2381</name>
</gene>
<keyword evidence="2" id="KW-1185">Reference proteome</keyword>
<comment type="caution">
    <text evidence="1">The sequence shown here is derived from an EMBL/GenBank/DDBJ whole genome shotgun (WGS) entry which is preliminary data.</text>
</comment>
<reference evidence="1 2" key="1">
    <citation type="submission" date="2016-11" db="EMBL/GenBank/DDBJ databases">
        <title>The macronuclear genome of Stentor coeruleus: a giant cell with tiny introns.</title>
        <authorList>
            <person name="Slabodnick M."/>
            <person name="Ruby J.G."/>
            <person name="Reiff S.B."/>
            <person name="Swart E.C."/>
            <person name="Gosai S."/>
            <person name="Prabakaran S."/>
            <person name="Witkowska E."/>
            <person name="Larue G.E."/>
            <person name="Fisher S."/>
            <person name="Freeman R.M."/>
            <person name="Gunawardena J."/>
            <person name="Chu W."/>
            <person name="Stover N.A."/>
            <person name="Gregory B.D."/>
            <person name="Nowacki M."/>
            <person name="Derisi J."/>
            <person name="Roy S.W."/>
            <person name="Marshall W.F."/>
            <person name="Sood P."/>
        </authorList>
    </citation>
    <scope>NUCLEOTIDE SEQUENCE [LARGE SCALE GENOMIC DNA]</scope>
    <source>
        <strain evidence="1">WM001</strain>
    </source>
</reference>
<evidence type="ECO:0000313" key="2">
    <source>
        <dbReference type="Proteomes" id="UP000187209"/>
    </source>
</evidence>
<sequence length="122" mass="14081">MNESYIEDLKIQKRTRYFTILTWEQKRSEETQKHKDILNTLISRILAKVANSREANLAVVKFLKERGVSSKQYSEILLSEIGSLPDPDCLRISKSLTFGLSSVNSYQKQLSNNFIELGQKIQ</sequence>
<proteinExistence type="predicted"/>
<protein>
    <submittedName>
        <fullName evidence="1">Uncharacterized protein</fullName>
    </submittedName>
</protein>
<organism evidence="1 2">
    <name type="scientific">Stentor coeruleus</name>
    <dbReference type="NCBI Taxonomy" id="5963"/>
    <lineage>
        <taxon>Eukaryota</taxon>
        <taxon>Sar</taxon>
        <taxon>Alveolata</taxon>
        <taxon>Ciliophora</taxon>
        <taxon>Postciliodesmatophora</taxon>
        <taxon>Heterotrichea</taxon>
        <taxon>Heterotrichida</taxon>
        <taxon>Stentoridae</taxon>
        <taxon>Stentor</taxon>
    </lineage>
</organism>
<name>A0A1R2CZP7_9CILI</name>
<dbReference type="EMBL" id="MPUH01000026">
    <property type="protein sequence ID" value="OMJ94476.1"/>
    <property type="molecule type" value="Genomic_DNA"/>
</dbReference>
<dbReference type="Proteomes" id="UP000187209">
    <property type="component" value="Unassembled WGS sequence"/>
</dbReference>
<accession>A0A1R2CZP7</accession>